<reference evidence="3 4" key="1">
    <citation type="journal article" date="2019" name="Nat. Microbiol.">
        <title>Mediterranean grassland soil C-N compound turnover is dependent on rainfall and depth, and is mediated by genomically divergent microorganisms.</title>
        <authorList>
            <person name="Diamond S."/>
            <person name="Andeer P.F."/>
            <person name="Li Z."/>
            <person name="Crits-Christoph A."/>
            <person name="Burstein D."/>
            <person name="Anantharaman K."/>
            <person name="Lane K.R."/>
            <person name="Thomas B.C."/>
            <person name="Pan C."/>
            <person name="Northen T.R."/>
            <person name="Banfield J.F."/>
        </authorList>
    </citation>
    <scope>NUCLEOTIDE SEQUENCE [LARGE SCALE GENOMIC DNA]</scope>
    <source>
        <strain evidence="3">WS_7</strain>
    </source>
</reference>
<gene>
    <name evidence="3" type="ORF">E6K77_06600</name>
</gene>
<feature type="domain" description="Cadherin" evidence="2">
    <location>
        <begin position="4"/>
        <end position="90"/>
    </location>
</feature>
<evidence type="ECO:0000313" key="4">
    <source>
        <dbReference type="Proteomes" id="UP000317366"/>
    </source>
</evidence>
<name>A0A538TGH2_UNCEI</name>
<dbReference type="GO" id="GO:0005509">
    <property type="term" value="F:calcium ion binding"/>
    <property type="evidence" value="ECO:0007669"/>
    <property type="project" value="InterPro"/>
</dbReference>
<dbReference type="Pfam" id="PF17803">
    <property type="entry name" value="Cadherin_4"/>
    <property type="match status" value="1"/>
</dbReference>
<dbReference type="Proteomes" id="UP000317366">
    <property type="component" value="Unassembled WGS sequence"/>
</dbReference>
<accession>A0A538TGH2</accession>
<dbReference type="Gene3D" id="2.60.40.10">
    <property type="entry name" value="Immunoglobulins"/>
    <property type="match status" value="1"/>
</dbReference>
<dbReference type="GO" id="GO:0007156">
    <property type="term" value="P:homophilic cell adhesion via plasma membrane adhesion molecules"/>
    <property type="evidence" value="ECO:0007669"/>
    <property type="project" value="InterPro"/>
</dbReference>
<evidence type="ECO:0000259" key="2">
    <source>
        <dbReference type="PROSITE" id="PS50268"/>
    </source>
</evidence>
<protein>
    <recommendedName>
        <fullName evidence="2">Cadherin domain-containing protein</fullName>
    </recommendedName>
</protein>
<evidence type="ECO:0000256" key="1">
    <source>
        <dbReference type="SAM" id="MobiDB-lite"/>
    </source>
</evidence>
<feature type="non-terminal residue" evidence="3">
    <location>
        <position position="158"/>
    </location>
</feature>
<dbReference type="PROSITE" id="PS50268">
    <property type="entry name" value="CADHERIN_2"/>
    <property type="match status" value="1"/>
</dbReference>
<dbReference type="EMBL" id="VBOX01000069">
    <property type="protein sequence ID" value="TMQ62706.1"/>
    <property type="molecule type" value="Genomic_DNA"/>
</dbReference>
<comment type="caution">
    <text evidence="3">The sequence shown here is derived from an EMBL/GenBank/DDBJ whole genome shotgun (WGS) entry which is preliminary data.</text>
</comment>
<sequence>MNEGATADQTLNATDPDGNALTFSLASGPTYASVTTTTPGTGTATGNLHLAPGFSNAGTAAATVRVSDGSLADQKSLTITVNNVNRAPTLNQPANMSVAQGATADQAITGSDPDGTALTFSKVSGPAFMAVTTTSATAGNVHVAPGSSEPAGTSSATV</sequence>
<dbReference type="AlphaFoldDB" id="A0A538TGH2"/>
<dbReference type="InterPro" id="IPR040853">
    <property type="entry name" value="RapA2_cadherin-like"/>
</dbReference>
<organism evidence="3 4">
    <name type="scientific">Eiseniibacteriota bacterium</name>
    <dbReference type="NCBI Taxonomy" id="2212470"/>
    <lineage>
        <taxon>Bacteria</taxon>
        <taxon>Candidatus Eiseniibacteriota</taxon>
    </lineage>
</organism>
<dbReference type="InterPro" id="IPR013783">
    <property type="entry name" value="Ig-like_fold"/>
</dbReference>
<proteinExistence type="predicted"/>
<dbReference type="GO" id="GO:0016020">
    <property type="term" value="C:membrane"/>
    <property type="evidence" value="ECO:0007669"/>
    <property type="project" value="InterPro"/>
</dbReference>
<evidence type="ECO:0000313" key="3">
    <source>
        <dbReference type="EMBL" id="TMQ62706.1"/>
    </source>
</evidence>
<dbReference type="InterPro" id="IPR002126">
    <property type="entry name" value="Cadherin-like_dom"/>
</dbReference>
<feature type="region of interest" description="Disordered" evidence="1">
    <location>
        <begin position="138"/>
        <end position="158"/>
    </location>
</feature>